<evidence type="ECO:0000313" key="8">
    <source>
        <dbReference type="EMBL" id="RBP73407.1"/>
    </source>
</evidence>
<evidence type="ECO:0000256" key="3">
    <source>
        <dbReference type="ARBA" id="ARBA00022448"/>
    </source>
</evidence>
<dbReference type="GO" id="GO:0030288">
    <property type="term" value="C:outer membrane-bounded periplasmic space"/>
    <property type="evidence" value="ECO:0007669"/>
    <property type="project" value="TreeGrafter"/>
</dbReference>
<sequence length="309" mass="33898">MSINTKAMMLGALLFLLPIAGTAQTWHHEGGTLTLEEPPERIIALNWAATETLLLLGITPVGVADKAGYHTWVQEPELPDSVANVGTRVAPSLEAIAELKPDLIVTSTEMAPAAELLERIAPTYVISVYKKDARPFDRAREMLITLGEITGRIDRAEWVLADIEQTLNQQRKRLEQAGITDKPVALVNFMDDRHVRIYAPNGLFQTALDNLGLTNAWSDPGNYWGFSAIGLESVADARNSRIVVIEPLVPGLADSLANSPFWTYLPPVQNDEIYRIPAAWPFGGVYPVKRLAIALTNALIEGGSDNVRR</sequence>
<gene>
    <name evidence="9" type="ORF">DET51_106269</name>
    <name evidence="8" type="ORF">DET64_106268</name>
</gene>
<reference evidence="9 10" key="1">
    <citation type="submission" date="2018-07" db="EMBL/GenBank/DDBJ databases">
        <title>Freshwater and sediment microbial communities from various areas in North America, analyzing microbe dynamics in response to fracking.</title>
        <authorList>
            <person name="Lamendella R."/>
        </authorList>
    </citation>
    <scope>NUCLEOTIDE SEQUENCE [LARGE SCALE GENOMIC DNA]</scope>
    <source>
        <strain evidence="9 10">114E</strain>
        <strain evidence="8 11">114E_o</strain>
    </source>
</reference>
<comment type="subcellular location">
    <subcellularLocation>
        <location evidence="1">Cell envelope</location>
    </subcellularLocation>
</comment>
<evidence type="ECO:0000256" key="5">
    <source>
        <dbReference type="ARBA" id="ARBA00022729"/>
    </source>
</evidence>
<evidence type="ECO:0000256" key="1">
    <source>
        <dbReference type="ARBA" id="ARBA00004196"/>
    </source>
</evidence>
<keyword evidence="3" id="KW-0813">Transport</keyword>
<evidence type="ECO:0000256" key="2">
    <source>
        <dbReference type="ARBA" id="ARBA00008814"/>
    </source>
</evidence>
<keyword evidence="4" id="KW-0410">Iron transport</keyword>
<dbReference type="RefSeq" id="WP_113879909.1">
    <property type="nucleotide sequence ID" value="NZ_CAXQGM010000044.1"/>
</dbReference>
<proteinExistence type="inferred from homology"/>
<dbReference type="Gene3D" id="3.40.50.1980">
    <property type="entry name" value="Nitrogenase molybdenum iron protein domain"/>
    <property type="match status" value="2"/>
</dbReference>
<evidence type="ECO:0000256" key="4">
    <source>
        <dbReference type="ARBA" id="ARBA00022496"/>
    </source>
</evidence>
<keyword evidence="4" id="KW-0408">Iron</keyword>
<keyword evidence="5" id="KW-0732">Signal</keyword>
<keyword evidence="11" id="KW-1185">Reference proteome</keyword>
<feature type="coiled-coil region" evidence="6">
    <location>
        <begin position="153"/>
        <end position="180"/>
    </location>
</feature>
<protein>
    <submittedName>
        <fullName evidence="9">Iron complex transport system substrate-binding protein</fullName>
    </submittedName>
</protein>
<comment type="similarity">
    <text evidence="2">Belongs to the bacterial solute-binding protein 8 family.</text>
</comment>
<feature type="domain" description="Fe/B12 periplasmic-binding" evidence="7">
    <location>
        <begin position="41"/>
        <end position="309"/>
    </location>
</feature>
<dbReference type="PRINTS" id="PR01715">
    <property type="entry name" value="FERRIBNDNGPP"/>
</dbReference>
<dbReference type="GO" id="GO:1901678">
    <property type="term" value="P:iron coordination entity transport"/>
    <property type="evidence" value="ECO:0007669"/>
    <property type="project" value="UniProtKB-ARBA"/>
</dbReference>
<dbReference type="PANTHER" id="PTHR30532:SF1">
    <property type="entry name" value="IRON(3+)-HYDROXAMATE-BINDING PROTEIN FHUD"/>
    <property type="match status" value="1"/>
</dbReference>
<evidence type="ECO:0000313" key="9">
    <source>
        <dbReference type="EMBL" id="RCW34227.1"/>
    </source>
</evidence>
<dbReference type="AlphaFoldDB" id="A0A368UZ68"/>
<dbReference type="SUPFAM" id="SSF53807">
    <property type="entry name" value="Helical backbone' metal receptor"/>
    <property type="match status" value="1"/>
</dbReference>
<keyword evidence="4" id="KW-0406">Ion transport</keyword>
<dbReference type="CDD" id="cd01146">
    <property type="entry name" value="FhuD"/>
    <property type="match status" value="1"/>
</dbReference>
<dbReference type="PROSITE" id="PS50983">
    <property type="entry name" value="FE_B12_PBP"/>
    <property type="match status" value="1"/>
</dbReference>
<dbReference type="Proteomes" id="UP000253065">
    <property type="component" value="Unassembled WGS sequence"/>
</dbReference>
<evidence type="ECO:0000256" key="6">
    <source>
        <dbReference type="SAM" id="Coils"/>
    </source>
</evidence>
<dbReference type="EMBL" id="QPJB01000006">
    <property type="protein sequence ID" value="RCW34227.1"/>
    <property type="molecule type" value="Genomic_DNA"/>
</dbReference>
<accession>A0A368UZ68</accession>
<keyword evidence="6" id="KW-0175">Coiled coil</keyword>
<dbReference type="PANTHER" id="PTHR30532">
    <property type="entry name" value="IRON III DICITRATE-BINDING PERIPLASMIC PROTEIN"/>
    <property type="match status" value="1"/>
</dbReference>
<dbReference type="Pfam" id="PF01497">
    <property type="entry name" value="Peripla_BP_2"/>
    <property type="match status" value="1"/>
</dbReference>
<evidence type="ECO:0000313" key="11">
    <source>
        <dbReference type="Proteomes" id="UP000253065"/>
    </source>
</evidence>
<comment type="caution">
    <text evidence="9">The sequence shown here is derived from an EMBL/GenBank/DDBJ whole genome shotgun (WGS) entry which is preliminary data.</text>
</comment>
<dbReference type="EMBL" id="QNSA01000006">
    <property type="protein sequence ID" value="RBP73407.1"/>
    <property type="molecule type" value="Genomic_DNA"/>
</dbReference>
<name>A0A368UZ68_MARNT</name>
<dbReference type="InterPro" id="IPR002491">
    <property type="entry name" value="ABC_transptr_periplasmic_BD"/>
</dbReference>
<evidence type="ECO:0000259" key="7">
    <source>
        <dbReference type="PROSITE" id="PS50983"/>
    </source>
</evidence>
<evidence type="ECO:0000313" key="10">
    <source>
        <dbReference type="Proteomes" id="UP000252795"/>
    </source>
</evidence>
<dbReference type="InterPro" id="IPR051313">
    <property type="entry name" value="Bact_iron-sidero_bind"/>
</dbReference>
<dbReference type="Proteomes" id="UP000252795">
    <property type="component" value="Unassembled WGS sequence"/>
</dbReference>
<organism evidence="9 10">
    <name type="scientific">Marinobacter nauticus</name>
    <name type="common">Marinobacter hydrocarbonoclasticus</name>
    <name type="synonym">Marinobacter aquaeolei</name>
    <dbReference type="NCBI Taxonomy" id="2743"/>
    <lineage>
        <taxon>Bacteria</taxon>
        <taxon>Pseudomonadati</taxon>
        <taxon>Pseudomonadota</taxon>
        <taxon>Gammaproteobacteria</taxon>
        <taxon>Pseudomonadales</taxon>
        <taxon>Marinobacteraceae</taxon>
        <taxon>Marinobacter</taxon>
    </lineage>
</organism>